<accession>A0A0N4ZIF6</accession>
<dbReference type="GO" id="GO:0008380">
    <property type="term" value="P:RNA splicing"/>
    <property type="evidence" value="ECO:0007669"/>
    <property type="project" value="UniProtKB-KW"/>
</dbReference>
<keyword evidence="4" id="KW-0507">mRNA processing</keyword>
<reference evidence="9" key="1">
    <citation type="submission" date="2017-02" db="UniProtKB">
        <authorList>
            <consortium name="WormBaseParasite"/>
        </authorList>
    </citation>
    <scope>IDENTIFICATION</scope>
</reference>
<dbReference type="WBParaSite" id="PTRK_0000771000.1">
    <property type="protein sequence ID" value="PTRK_0000771000.1"/>
    <property type="gene ID" value="PTRK_0000771000"/>
</dbReference>
<dbReference type="GO" id="GO:0071013">
    <property type="term" value="C:catalytic step 2 spliceosome"/>
    <property type="evidence" value="ECO:0007669"/>
    <property type="project" value="TreeGrafter"/>
</dbReference>
<keyword evidence="5" id="KW-0747">Spliceosome</keyword>
<dbReference type="Pfam" id="PF05700">
    <property type="entry name" value="BCAS2"/>
    <property type="match status" value="1"/>
</dbReference>
<organism evidence="8 9">
    <name type="scientific">Parastrongyloides trichosuri</name>
    <name type="common">Possum-specific nematode worm</name>
    <dbReference type="NCBI Taxonomy" id="131310"/>
    <lineage>
        <taxon>Eukaryota</taxon>
        <taxon>Metazoa</taxon>
        <taxon>Ecdysozoa</taxon>
        <taxon>Nematoda</taxon>
        <taxon>Chromadorea</taxon>
        <taxon>Rhabditida</taxon>
        <taxon>Tylenchina</taxon>
        <taxon>Panagrolaimomorpha</taxon>
        <taxon>Strongyloidoidea</taxon>
        <taxon>Strongyloididae</taxon>
        <taxon>Parastrongyloides</taxon>
    </lineage>
</organism>
<keyword evidence="7" id="KW-0539">Nucleus</keyword>
<dbReference type="GO" id="GO:0006397">
    <property type="term" value="P:mRNA processing"/>
    <property type="evidence" value="ECO:0007669"/>
    <property type="project" value="UniProtKB-KW"/>
</dbReference>
<evidence type="ECO:0000256" key="7">
    <source>
        <dbReference type="ARBA" id="ARBA00023242"/>
    </source>
</evidence>
<protein>
    <recommendedName>
        <fullName evidence="3">Pre-mRNA-splicing factor SPF27</fullName>
    </recommendedName>
</protein>
<evidence type="ECO:0000256" key="2">
    <source>
        <dbReference type="ARBA" id="ARBA00010788"/>
    </source>
</evidence>
<comment type="similarity">
    <text evidence="2">Belongs to the SPF27 family.</text>
</comment>
<comment type="subcellular location">
    <subcellularLocation>
        <location evidence="1">Nucleus</location>
    </subcellularLocation>
</comment>
<dbReference type="GO" id="GO:0071011">
    <property type="term" value="C:precatalytic spliceosome"/>
    <property type="evidence" value="ECO:0007669"/>
    <property type="project" value="TreeGrafter"/>
</dbReference>
<keyword evidence="8" id="KW-1185">Reference proteome</keyword>
<evidence type="ECO:0000256" key="5">
    <source>
        <dbReference type="ARBA" id="ARBA00022728"/>
    </source>
</evidence>
<dbReference type="Proteomes" id="UP000038045">
    <property type="component" value="Unplaced"/>
</dbReference>
<name>A0A0N4ZIF6_PARTI</name>
<proteinExistence type="inferred from homology"/>
<dbReference type="GO" id="GO:0000974">
    <property type="term" value="C:Prp19 complex"/>
    <property type="evidence" value="ECO:0007669"/>
    <property type="project" value="TreeGrafter"/>
</dbReference>
<dbReference type="STRING" id="131310.A0A0N4ZIF6"/>
<sequence>MLSIESSSNSYNNKEYLIDALPYFDTNFGEEERDFALKLIEAECKIYRPTKDYLQHYPEPNYDCYLTDTLKNEMERMENGIPMEKLDLTSFEKTYNSNMRFNDKQSIAKALSITKSKLEHLQLRKINLEILEMYGSENCLRYNKMLQDYLTKEDINLNIAKGRLMEIHAKRKRSHLEAGEKIRHLENNWVHLVTKTFRMEKEIHNMDEEISKRKKMEEEEEQEE</sequence>
<keyword evidence="6" id="KW-0508">mRNA splicing</keyword>
<evidence type="ECO:0000256" key="4">
    <source>
        <dbReference type="ARBA" id="ARBA00022664"/>
    </source>
</evidence>
<dbReference type="PANTHER" id="PTHR13296">
    <property type="entry name" value="BCAS2 PROTEIN"/>
    <property type="match status" value="1"/>
</dbReference>
<evidence type="ECO:0000256" key="6">
    <source>
        <dbReference type="ARBA" id="ARBA00023187"/>
    </source>
</evidence>
<dbReference type="PANTHER" id="PTHR13296:SF0">
    <property type="entry name" value="PRE-MRNA-SPLICING FACTOR SPF27"/>
    <property type="match status" value="1"/>
</dbReference>
<dbReference type="InterPro" id="IPR008409">
    <property type="entry name" value="SPF27"/>
</dbReference>
<evidence type="ECO:0000256" key="1">
    <source>
        <dbReference type="ARBA" id="ARBA00004123"/>
    </source>
</evidence>
<evidence type="ECO:0000313" key="9">
    <source>
        <dbReference type="WBParaSite" id="PTRK_0000771000.1"/>
    </source>
</evidence>
<dbReference type="AlphaFoldDB" id="A0A0N4ZIF6"/>
<evidence type="ECO:0000256" key="3">
    <source>
        <dbReference type="ARBA" id="ARBA00014158"/>
    </source>
</evidence>
<evidence type="ECO:0000313" key="8">
    <source>
        <dbReference type="Proteomes" id="UP000038045"/>
    </source>
</evidence>